<dbReference type="GO" id="GO:0046872">
    <property type="term" value="F:metal ion binding"/>
    <property type="evidence" value="ECO:0007669"/>
    <property type="project" value="UniProtKB-KW"/>
</dbReference>
<dbReference type="GO" id="GO:0008239">
    <property type="term" value="F:dipeptidyl-peptidase activity"/>
    <property type="evidence" value="ECO:0007669"/>
    <property type="project" value="TreeGrafter"/>
</dbReference>
<keyword evidence="1" id="KW-0479">Metal-binding</keyword>
<name>A0A9W8THI5_9PEZI</name>
<keyword evidence="2" id="KW-0378">Hydrolase</keyword>
<dbReference type="InterPro" id="IPR039461">
    <property type="entry name" value="Peptidase_M49"/>
</dbReference>
<comment type="caution">
    <text evidence="3">The sequence shown here is derived from an EMBL/GenBank/DDBJ whole genome shotgun (WGS) entry which is preliminary data.</text>
</comment>
<organism evidence="3 4">
    <name type="scientific">Xylaria arbuscula</name>
    <dbReference type="NCBI Taxonomy" id="114810"/>
    <lineage>
        <taxon>Eukaryota</taxon>
        <taxon>Fungi</taxon>
        <taxon>Dikarya</taxon>
        <taxon>Ascomycota</taxon>
        <taxon>Pezizomycotina</taxon>
        <taxon>Sordariomycetes</taxon>
        <taxon>Xylariomycetidae</taxon>
        <taxon>Xylariales</taxon>
        <taxon>Xylariaceae</taxon>
        <taxon>Xylaria</taxon>
    </lineage>
</organism>
<dbReference type="GO" id="GO:0005737">
    <property type="term" value="C:cytoplasm"/>
    <property type="evidence" value="ECO:0007669"/>
    <property type="project" value="TreeGrafter"/>
</dbReference>
<evidence type="ECO:0000256" key="2">
    <source>
        <dbReference type="ARBA" id="ARBA00022801"/>
    </source>
</evidence>
<dbReference type="Gene3D" id="3.30.70.2600">
    <property type="match status" value="1"/>
</dbReference>
<gene>
    <name evidence="3" type="ORF">NPX13_g10908</name>
</gene>
<dbReference type="PANTHER" id="PTHR23422">
    <property type="entry name" value="DIPEPTIDYL PEPTIDASE III-RELATED"/>
    <property type="match status" value="1"/>
</dbReference>
<dbReference type="EMBL" id="JANPWZ010003305">
    <property type="protein sequence ID" value="KAJ3553333.1"/>
    <property type="molecule type" value="Genomic_DNA"/>
</dbReference>
<evidence type="ECO:0000256" key="1">
    <source>
        <dbReference type="ARBA" id="ARBA00022723"/>
    </source>
</evidence>
<dbReference type="VEuPathDB" id="FungiDB:F4678DRAFT_470852"/>
<evidence type="ECO:0000313" key="3">
    <source>
        <dbReference type="EMBL" id="KAJ3553333.1"/>
    </source>
</evidence>
<sequence length="195" mass="21518">MARAAWSGARIVMRQTSPESITIYDFILELYRSCSGDWDALLGNGITSENLNDFLTYAAAFLSNLGNYFGSGDQKFVPAVDSNVLRTFAARSSRLGELYAEIAEPIYSVPPYSLGYPSTVTQSSYYPGNHHMTKEEISAVSKVLEERSIFPENTRIRKCDNGTDFEVLIASVESDVRSDQNEFPLPGGQGKGVDM</sequence>
<dbReference type="Proteomes" id="UP001148614">
    <property type="component" value="Unassembled WGS sequence"/>
</dbReference>
<keyword evidence="4" id="KW-1185">Reference proteome</keyword>
<proteinExistence type="predicted"/>
<dbReference type="Gene3D" id="3.30.540.30">
    <property type="match status" value="1"/>
</dbReference>
<dbReference type="Pfam" id="PF03571">
    <property type="entry name" value="Peptidase_M49"/>
    <property type="match status" value="1"/>
</dbReference>
<dbReference type="PANTHER" id="PTHR23422:SF11">
    <property type="entry name" value="DIPEPTIDYL PEPTIDASE 3"/>
    <property type="match status" value="1"/>
</dbReference>
<evidence type="ECO:0000313" key="4">
    <source>
        <dbReference type="Proteomes" id="UP001148614"/>
    </source>
</evidence>
<reference evidence="3" key="1">
    <citation type="submission" date="2022-07" db="EMBL/GenBank/DDBJ databases">
        <title>Genome Sequence of Xylaria arbuscula.</title>
        <authorList>
            <person name="Buettner E."/>
        </authorList>
    </citation>
    <scope>NUCLEOTIDE SEQUENCE</scope>
    <source>
        <strain evidence="3">VT107</strain>
    </source>
</reference>
<accession>A0A9W8THI5</accession>
<dbReference type="AlphaFoldDB" id="A0A9W8THI5"/>
<protein>
    <submittedName>
        <fullName evidence="3">Uncharacterized protein</fullName>
    </submittedName>
</protein>